<evidence type="ECO:0000313" key="3">
    <source>
        <dbReference type="EMBL" id="BBL72133.1"/>
    </source>
</evidence>
<reference evidence="3" key="1">
    <citation type="submission" date="2019-06" db="EMBL/GenBank/DDBJ databases">
        <title>Complete genome sequence of Methylogaea oryzae strain JCM16910.</title>
        <authorList>
            <person name="Asakawa S."/>
        </authorList>
    </citation>
    <scope>NUCLEOTIDE SEQUENCE</scope>
    <source>
        <strain evidence="3">E10</strain>
    </source>
</reference>
<proteinExistence type="inferred from homology"/>
<keyword evidence="4" id="KW-1185">Reference proteome</keyword>
<dbReference type="HAMAP" id="MF_00460">
    <property type="entry name" value="UPF0125_RnfH"/>
    <property type="match status" value="1"/>
</dbReference>
<organism evidence="3 4">
    <name type="scientific">Methylogaea oryzae</name>
    <dbReference type="NCBI Taxonomy" id="1295382"/>
    <lineage>
        <taxon>Bacteria</taxon>
        <taxon>Pseudomonadati</taxon>
        <taxon>Pseudomonadota</taxon>
        <taxon>Gammaproteobacteria</taxon>
        <taxon>Methylococcales</taxon>
        <taxon>Methylococcaceae</taxon>
        <taxon>Methylogaea</taxon>
    </lineage>
</organism>
<dbReference type="EMBL" id="AP019782">
    <property type="protein sequence ID" value="BBL72133.1"/>
    <property type="molecule type" value="Genomic_DNA"/>
</dbReference>
<dbReference type="PANTHER" id="PTHR37483">
    <property type="entry name" value="UPF0125 PROTEIN RATB"/>
    <property type="match status" value="1"/>
</dbReference>
<dbReference type="AlphaFoldDB" id="A0A8D5AI45"/>
<dbReference type="NCBIfam" id="NF002490">
    <property type="entry name" value="PRK01777.1"/>
    <property type="match status" value="1"/>
</dbReference>
<dbReference type="SUPFAM" id="SSF54285">
    <property type="entry name" value="MoaD/ThiS"/>
    <property type="match status" value="1"/>
</dbReference>
<evidence type="ECO:0000256" key="1">
    <source>
        <dbReference type="ARBA" id="ARBA00010645"/>
    </source>
</evidence>
<dbReference type="InterPro" id="IPR037021">
    <property type="entry name" value="RnfH_sf"/>
</dbReference>
<dbReference type="RefSeq" id="WP_054773087.1">
    <property type="nucleotide sequence ID" value="NZ_AP019782.1"/>
</dbReference>
<evidence type="ECO:0000313" key="4">
    <source>
        <dbReference type="Proteomes" id="UP000824988"/>
    </source>
</evidence>
<dbReference type="Gene3D" id="3.10.20.280">
    <property type="entry name" value="RnfH-like"/>
    <property type="match status" value="1"/>
</dbReference>
<accession>A0A8D5AI45</accession>
<dbReference type="InterPro" id="IPR005346">
    <property type="entry name" value="RnfH"/>
</dbReference>
<name>A0A8D5AI45_9GAMM</name>
<protein>
    <recommendedName>
        <fullName evidence="2">UPF0125 protein MoryE10_27390</fullName>
    </recommendedName>
</protein>
<dbReference type="KEGG" id="moz:MoryE10_27390"/>
<dbReference type="Proteomes" id="UP000824988">
    <property type="component" value="Chromosome"/>
</dbReference>
<dbReference type="PANTHER" id="PTHR37483:SF1">
    <property type="entry name" value="UPF0125 PROTEIN RATB"/>
    <property type="match status" value="1"/>
</dbReference>
<comment type="similarity">
    <text evidence="1 2">Belongs to the UPF0125 (RnfH) family.</text>
</comment>
<evidence type="ECO:0000256" key="2">
    <source>
        <dbReference type="HAMAP-Rule" id="MF_00460"/>
    </source>
</evidence>
<dbReference type="Pfam" id="PF03658">
    <property type="entry name" value="Ub-RnfH"/>
    <property type="match status" value="1"/>
</dbReference>
<dbReference type="InterPro" id="IPR016155">
    <property type="entry name" value="Mopterin_synth/thiamin_S_b"/>
</dbReference>
<sequence>MVDTKIRVEVAYAKPEEQVLLSILVEPGATVEECIRRSGILARFEEIDLAEAKVGIFSKACGMDHVPRANDRIEIYRPLIADPKEARRNRAAKKGDAAEG</sequence>
<gene>
    <name evidence="3" type="ORF">MoryE10_27390</name>
</gene>